<name>A0A552WZC3_9GAMM</name>
<keyword evidence="6 11" id="KW-0732">Signal</keyword>
<keyword evidence="10" id="KW-0998">Cell outer membrane</keyword>
<dbReference type="OrthoDB" id="8173690at2"/>
<evidence type="ECO:0000256" key="7">
    <source>
        <dbReference type="ARBA" id="ARBA00023065"/>
    </source>
</evidence>
<evidence type="ECO:0000256" key="3">
    <source>
        <dbReference type="ARBA" id="ARBA00022448"/>
    </source>
</evidence>
<dbReference type="GO" id="GO:0046930">
    <property type="term" value="C:pore complex"/>
    <property type="evidence" value="ECO:0007669"/>
    <property type="project" value="UniProtKB-KW"/>
</dbReference>
<dbReference type="InterPro" id="IPR050298">
    <property type="entry name" value="Gram-neg_bact_OMP"/>
</dbReference>
<keyword evidence="14" id="KW-1185">Reference proteome</keyword>
<dbReference type="CDD" id="cd00342">
    <property type="entry name" value="gram_neg_porins"/>
    <property type="match status" value="1"/>
</dbReference>
<dbReference type="InterPro" id="IPR002299">
    <property type="entry name" value="Porin_Neis"/>
</dbReference>
<dbReference type="Proteomes" id="UP000320359">
    <property type="component" value="Unassembled WGS sequence"/>
</dbReference>
<dbReference type="PANTHER" id="PTHR34501:SF9">
    <property type="entry name" value="MAJOR OUTER MEMBRANE PROTEIN P.IA"/>
    <property type="match status" value="1"/>
</dbReference>
<keyword evidence="7" id="KW-0406">Ion transport</keyword>
<sequence length="346" mass="38358">MRMPRTRSCLISLFAVVTPVLFTASPVAATETPTDFKFYGRLHVSADYLNDGNDGGLNLSSNSSRIGLSVMHGLANDLMLLGQIERTVQVTDGDATLSARNTFVGIRGDWGTLRGGYIDTPVKRILNHIELFRDRVGEGRNVTRSGEMHFDRRFRNGVQYLSPVWNNLSAVIHFGAGETTDVSTTTRDDEWSTMVQWNQGAWTTQMGYEVQGRDELSDLRALRVGSVYRAEAWTTTLFFQNARGLTTGDVNVYGVGTVYQWNDDYQLKGQVFVRDSRDMENDDGYMVTLGIDRRLSTQAMAYFAVSAAQNDDNARVNVSAGGHGKTLTISPGDDPYAVSVGLVWNF</sequence>
<evidence type="ECO:0000256" key="10">
    <source>
        <dbReference type="ARBA" id="ARBA00023237"/>
    </source>
</evidence>
<dbReference type="RefSeq" id="WP_143236416.1">
    <property type="nucleotide sequence ID" value="NZ_VJWL01000004.1"/>
</dbReference>
<dbReference type="PANTHER" id="PTHR34501">
    <property type="entry name" value="PROTEIN YDDL-RELATED"/>
    <property type="match status" value="1"/>
</dbReference>
<gene>
    <name evidence="13" type="ORF">FM042_10575</name>
</gene>
<evidence type="ECO:0000256" key="5">
    <source>
        <dbReference type="ARBA" id="ARBA00022692"/>
    </source>
</evidence>
<accession>A0A552WZC3</accession>
<feature type="domain" description="Porin" evidence="12">
    <location>
        <begin position="21"/>
        <end position="313"/>
    </location>
</feature>
<evidence type="ECO:0000256" key="11">
    <source>
        <dbReference type="SAM" id="SignalP"/>
    </source>
</evidence>
<dbReference type="SUPFAM" id="SSF56935">
    <property type="entry name" value="Porins"/>
    <property type="match status" value="1"/>
</dbReference>
<comment type="caution">
    <text evidence="13">The sequence shown here is derived from an EMBL/GenBank/DDBJ whole genome shotgun (WGS) entry which is preliminary data.</text>
</comment>
<evidence type="ECO:0000313" key="14">
    <source>
        <dbReference type="Proteomes" id="UP000320359"/>
    </source>
</evidence>
<proteinExistence type="predicted"/>
<keyword evidence="9" id="KW-0472">Membrane</keyword>
<organism evidence="13 14">
    <name type="scientific">Aliidiomarina halalkaliphila</name>
    <dbReference type="NCBI Taxonomy" id="2593535"/>
    <lineage>
        <taxon>Bacteria</taxon>
        <taxon>Pseudomonadati</taxon>
        <taxon>Pseudomonadota</taxon>
        <taxon>Gammaproteobacteria</taxon>
        <taxon>Alteromonadales</taxon>
        <taxon>Idiomarinaceae</taxon>
        <taxon>Aliidiomarina</taxon>
    </lineage>
</organism>
<keyword evidence="3" id="KW-0813">Transport</keyword>
<dbReference type="GO" id="GO:0015288">
    <property type="term" value="F:porin activity"/>
    <property type="evidence" value="ECO:0007669"/>
    <property type="project" value="UniProtKB-KW"/>
</dbReference>
<dbReference type="AlphaFoldDB" id="A0A552WZC3"/>
<evidence type="ECO:0000313" key="13">
    <source>
        <dbReference type="EMBL" id="TRW48094.1"/>
    </source>
</evidence>
<evidence type="ECO:0000256" key="9">
    <source>
        <dbReference type="ARBA" id="ARBA00023136"/>
    </source>
</evidence>
<dbReference type="GO" id="GO:0009279">
    <property type="term" value="C:cell outer membrane"/>
    <property type="evidence" value="ECO:0007669"/>
    <property type="project" value="UniProtKB-SubCell"/>
</dbReference>
<evidence type="ECO:0000259" key="12">
    <source>
        <dbReference type="Pfam" id="PF13609"/>
    </source>
</evidence>
<keyword evidence="5" id="KW-0812">Transmembrane</keyword>
<dbReference type="Pfam" id="PF13609">
    <property type="entry name" value="Porin_4"/>
    <property type="match status" value="1"/>
</dbReference>
<evidence type="ECO:0000256" key="2">
    <source>
        <dbReference type="ARBA" id="ARBA00011233"/>
    </source>
</evidence>
<dbReference type="Gene3D" id="2.40.160.10">
    <property type="entry name" value="Porin"/>
    <property type="match status" value="1"/>
</dbReference>
<feature type="signal peptide" evidence="11">
    <location>
        <begin position="1"/>
        <end position="29"/>
    </location>
</feature>
<evidence type="ECO:0000256" key="6">
    <source>
        <dbReference type="ARBA" id="ARBA00022729"/>
    </source>
</evidence>
<comment type="subcellular location">
    <subcellularLocation>
        <location evidence="1">Cell outer membrane</location>
        <topology evidence="1">Multi-pass membrane protein</topology>
    </subcellularLocation>
</comment>
<evidence type="ECO:0000256" key="8">
    <source>
        <dbReference type="ARBA" id="ARBA00023114"/>
    </source>
</evidence>
<feature type="chain" id="PRO_5022203738" evidence="11">
    <location>
        <begin position="30"/>
        <end position="346"/>
    </location>
</feature>
<keyword evidence="4" id="KW-1134">Transmembrane beta strand</keyword>
<protein>
    <submittedName>
        <fullName evidence="13">Porin</fullName>
    </submittedName>
</protein>
<keyword evidence="8" id="KW-0626">Porin</keyword>
<dbReference type="PRINTS" id="PR00184">
    <property type="entry name" value="NEISSPPORIN"/>
</dbReference>
<dbReference type="EMBL" id="VJWL01000004">
    <property type="protein sequence ID" value="TRW48094.1"/>
    <property type="molecule type" value="Genomic_DNA"/>
</dbReference>
<evidence type="ECO:0000256" key="4">
    <source>
        <dbReference type="ARBA" id="ARBA00022452"/>
    </source>
</evidence>
<evidence type="ECO:0000256" key="1">
    <source>
        <dbReference type="ARBA" id="ARBA00004571"/>
    </source>
</evidence>
<comment type="subunit">
    <text evidence="2">Homotrimer.</text>
</comment>
<reference evidence="13 14" key="1">
    <citation type="submission" date="2019-07" db="EMBL/GenBank/DDBJ databases">
        <authorList>
            <person name="Yang M."/>
            <person name="Zhao D."/>
            <person name="Xiang H."/>
        </authorList>
    </citation>
    <scope>NUCLEOTIDE SEQUENCE [LARGE SCALE GENOMIC DNA]</scope>
    <source>
        <strain evidence="13 14">IM1326</strain>
    </source>
</reference>
<dbReference type="InterPro" id="IPR023614">
    <property type="entry name" value="Porin_dom_sf"/>
</dbReference>
<dbReference type="InterPro" id="IPR033900">
    <property type="entry name" value="Gram_neg_porin_domain"/>
</dbReference>
<dbReference type="GO" id="GO:0006811">
    <property type="term" value="P:monoatomic ion transport"/>
    <property type="evidence" value="ECO:0007669"/>
    <property type="project" value="UniProtKB-KW"/>
</dbReference>